<dbReference type="SUPFAM" id="SSF48371">
    <property type="entry name" value="ARM repeat"/>
    <property type="match status" value="1"/>
</dbReference>
<dbReference type="InterPro" id="IPR000717">
    <property type="entry name" value="PCI_dom"/>
</dbReference>
<keyword evidence="10" id="KW-1185">Reference proteome</keyword>
<gene>
    <name evidence="9" type="primary">EIF3K_2</name>
    <name evidence="5" type="synonym">EIF3K</name>
    <name evidence="5" type="synonym">EIF3S12</name>
    <name evidence="9" type="ORF">P7K49_022098</name>
</gene>
<comment type="similarity">
    <text evidence="5">Belongs to the eIF-3 subunit K family.</text>
</comment>
<dbReference type="InterPro" id="IPR016024">
    <property type="entry name" value="ARM-type_fold"/>
</dbReference>
<keyword evidence="2 5" id="KW-0396">Initiation factor</keyword>
<dbReference type="PANTHER" id="PTHR13022:SF0">
    <property type="entry name" value="EUKARYOTIC TRANSLATION INITIATION FACTOR 3 SUBUNIT K"/>
    <property type="match status" value="1"/>
</dbReference>
<dbReference type="InterPro" id="IPR036390">
    <property type="entry name" value="WH_DNA-bd_sf"/>
</dbReference>
<protein>
    <recommendedName>
        <fullName evidence="5">Eukaryotic translation initiation factor 3 subunit K</fullName>
        <shortName evidence="5">eIF3k</shortName>
    </recommendedName>
    <alternativeName>
        <fullName evidence="5">Eukaryotic translation initiation factor 3 subunit 12</fullName>
    </alternativeName>
    <alternativeName>
        <fullName evidence="5">eIF-3 p25</fullName>
    </alternativeName>
</protein>
<evidence type="ECO:0000313" key="10">
    <source>
        <dbReference type="Proteomes" id="UP001266305"/>
    </source>
</evidence>
<dbReference type="Gene3D" id="1.10.10.10">
    <property type="entry name" value="Winged helix-like DNA-binding domain superfamily/Winged helix DNA-binding domain"/>
    <property type="match status" value="2"/>
</dbReference>
<dbReference type="InterPro" id="IPR036388">
    <property type="entry name" value="WH-like_DNA-bd_sf"/>
</dbReference>
<dbReference type="GO" id="GO:0003743">
    <property type="term" value="F:translation initiation factor activity"/>
    <property type="evidence" value="ECO:0007669"/>
    <property type="project" value="UniProtKB-KW"/>
</dbReference>
<dbReference type="InterPro" id="IPR002344">
    <property type="entry name" value="Lupus_La"/>
</dbReference>
<evidence type="ECO:0000256" key="6">
    <source>
        <dbReference type="PROSITE-ProRule" id="PRU00332"/>
    </source>
</evidence>
<dbReference type="PANTHER" id="PTHR13022">
    <property type="entry name" value="EUKARYOTIC TRANSLATION INITIATION FACTOR 3 SUBUNIT 11"/>
    <property type="match status" value="1"/>
</dbReference>
<dbReference type="Pfam" id="PF05383">
    <property type="entry name" value="La"/>
    <property type="match status" value="1"/>
</dbReference>
<organism evidence="9 10">
    <name type="scientific">Saguinus oedipus</name>
    <name type="common">Cotton-top tamarin</name>
    <name type="synonym">Oedipomidas oedipus</name>
    <dbReference type="NCBI Taxonomy" id="9490"/>
    <lineage>
        <taxon>Eukaryota</taxon>
        <taxon>Metazoa</taxon>
        <taxon>Chordata</taxon>
        <taxon>Craniata</taxon>
        <taxon>Vertebrata</taxon>
        <taxon>Euteleostomi</taxon>
        <taxon>Mammalia</taxon>
        <taxon>Eutheria</taxon>
        <taxon>Euarchontoglires</taxon>
        <taxon>Primates</taxon>
        <taxon>Haplorrhini</taxon>
        <taxon>Platyrrhini</taxon>
        <taxon>Cebidae</taxon>
        <taxon>Callitrichinae</taxon>
        <taxon>Saguinus</taxon>
    </lineage>
</organism>
<dbReference type="CDD" id="cd08028">
    <property type="entry name" value="LARP_3"/>
    <property type="match status" value="1"/>
</dbReference>
<keyword evidence="4 5" id="KW-0648">Protein biosynthesis</keyword>
<comment type="subunit">
    <text evidence="5">Component of the eukaryotic translation initiation factor 3 (eIF-3) complex, which is composed of 13 subunits: EIF3A, EIF3B, EIF3C, EIF3D, EIF3E, EIF3F, EIF3G, EIF3H, EIF3I, EIF3J, EIF3K, EIF3L and EIF3M. The eIF-3 complex appears to include 3 stable modules: module A is composed of EIF3A, EIF3B, EIF3G and EIF3I; module B is composed of EIF3F, EIF3H, and EIF3M; and module C is composed of EIF3C, EIF3D, EIF3E, EIF3K and EIF3L. EIF3C of module C binds EIF3B of module A and EIF3H of module B, thereby linking the three modules. EIF3J is a labile subunit that binds to the eIF-3 complex via EIF3B. The eIF-3 complex interacts with RPS6KB1 under conditions of nutrient depletion. Mitogenic stimulation leads to binding and activation of a complex composed of MTOR and RPTOR, leading to phosphorylation and release of RPS6KB1 and binding of EIF4B to eIF-3. Interacts with CCND3, but not with CCND1 and CCND2.</text>
</comment>
<name>A0ABQ9UVD2_SAGOE</name>
<dbReference type="HAMAP" id="MF_03010">
    <property type="entry name" value="eIF3k"/>
    <property type="match status" value="1"/>
</dbReference>
<evidence type="ECO:0000256" key="5">
    <source>
        <dbReference type="HAMAP-Rule" id="MF_03010"/>
    </source>
</evidence>
<dbReference type="InterPro" id="IPR033464">
    <property type="entry name" value="CSN8_PSD8_EIF3K"/>
</dbReference>
<dbReference type="EMBL" id="JASSZA010000010">
    <property type="protein sequence ID" value="KAK2100750.1"/>
    <property type="molecule type" value="Genomic_DNA"/>
</dbReference>
<evidence type="ECO:0000256" key="2">
    <source>
        <dbReference type="ARBA" id="ARBA00022540"/>
    </source>
</evidence>
<dbReference type="InterPro" id="IPR016020">
    <property type="entry name" value="Transl_init_fac_sub12_N_euk"/>
</dbReference>
<dbReference type="Proteomes" id="UP001266305">
    <property type="component" value="Unassembled WGS sequence"/>
</dbReference>
<evidence type="ECO:0000256" key="3">
    <source>
        <dbReference type="ARBA" id="ARBA00022884"/>
    </source>
</evidence>
<keyword evidence="1 5" id="KW-0963">Cytoplasm</keyword>
<evidence type="ECO:0000313" key="9">
    <source>
        <dbReference type="EMBL" id="KAK2100750.1"/>
    </source>
</evidence>
<dbReference type="SUPFAM" id="SSF46785">
    <property type="entry name" value="Winged helix' DNA-binding domain"/>
    <property type="match status" value="2"/>
</dbReference>
<sequence length="357" mass="40771">MTVVMAMFEQMRANVGKLLKGIDRYNPENLATLERYVETQAKENAYDLEANLAVLKLYQFNPAFFQTTVTAQILLKALTNLPHTDFTLRKCRIDQARQEERPIRQILYLGDLLETCHFQTFWQALDENMDLLEGITGFEDSVRKFICHVVGITYQQIDRWLLAEMLGDLSDSQLKVWMSKYGWSADELGQIFICSQEESIKPKNIVEKIDFDSVSSIMASSHALGRLAALGSRVIAVAVCEPVARLCGIRTLKIATMAENGDNEKMAALGAKICHQTENLNYFGDFNLPRDKFLKEQIKLDEGWVPLEIMIKFNRLNRLTTDFNVIVEALSKSKAELMEISEDKTKIRSLQANHYPK</sequence>
<keyword evidence="5" id="KW-0539">Nucleus</keyword>
<evidence type="ECO:0000259" key="7">
    <source>
        <dbReference type="PROSITE" id="PS50250"/>
    </source>
</evidence>
<dbReference type="PRINTS" id="PR00302">
    <property type="entry name" value="LUPUSLA"/>
</dbReference>
<feature type="domain" description="HTH La-type RNA-binding" evidence="8">
    <location>
        <begin position="265"/>
        <end position="357"/>
    </location>
</feature>
<accession>A0ABQ9UVD2</accession>
<comment type="function">
    <text evidence="5">Component of the eukaryotic translation initiation factor 3 (eIF-3) complex, which is required for several steps in the initiation of protein synthesis. The eIF-3 complex associates with the 40S ribosome and facilitates the recruitment of eIF-1, eIF-1A, eIF-2:GTP:methionyl-tRNAi and eIF-5 to form the 43S pre-initiation complex (43S PIC). The eIF-3 complex stimulates mRNA recruitment to the 43S PIC and scanning of the mRNA for AUG recognition. The eIF-3 complex is also required for disassembly and recycling of post-termination ribosomal complexes and subsequently prevents premature joining of the 40S and 60S ribosomal subunits prior to initiation. The eIF-3 complex specifically targets and initiates translation of a subset of mRNAs involved in cell proliferation, including cell cycling, differentiation and apoptosis, and uses different modes of RNA stem-loop binding to exert either translational activation or repression.</text>
</comment>
<feature type="domain" description="PCI" evidence="7">
    <location>
        <begin position="46"/>
        <end position="208"/>
    </location>
</feature>
<dbReference type="PROSITE" id="PS50250">
    <property type="entry name" value="PCI"/>
    <property type="match status" value="1"/>
</dbReference>
<comment type="subcellular location">
    <subcellularLocation>
        <location evidence="5">Nucleus</location>
    </subcellularLocation>
    <subcellularLocation>
        <location evidence="5">Cytoplasm</location>
    </subcellularLocation>
</comment>
<dbReference type="InterPro" id="IPR009374">
    <property type="entry name" value="eIF3k"/>
</dbReference>
<comment type="caution">
    <text evidence="9">The sequence shown here is derived from an EMBL/GenBank/DDBJ whole genome shotgun (WGS) entry which is preliminary data.</text>
</comment>
<reference evidence="9 10" key="1">
    <citation type="submission" date="2023-05" db="EMBL/GenBank/DDBJ databases">
        <title>B98-5 Cell Line De Novo Hybrid Assembly: An Optical Mapping Approach.</title>
        <authorList>
            <person name="Kananen K."/>
            <person name="Auerbach J.A."/>
            <person name="Kautto E."/>
            <person name="Blachly J.S."/>
        </authorList>
    </citation>
    <scope>NUCLEOTIDE SEQUENCE [LARGE SCALE GENOMIC DNA]</scope>
    <source>
        <strain evidence="9">B95-8</strain>
        <tissue evidence="9">Cell line</tissue>
    </source>
</reference>
<dbReference type="PROSITE" id="PS50961">
    <property type="entry name" value="HTH_LA"/>
    <property type="match status" value="1"/>
</dbReference>
<evidence type="ECO:0000256" key="1">
    <source>
        <dbReference type="ARBA" id="ARBA00022490"/>
    </source>
</evidence>
<dbReference type="Gene3D" id="1.25.40.250">
    <property type="entry name" value="ARM repeat, domain 1"/>
    <property type="match status" value="1"/>
</dbReference>
<evidence type="ECO:0000256" key="4">
    <source>
        <dbReference type="ARBA" id="ARBA00022917"/>
    </source>
</evidence>
<dbReference type="SMART" id="SM00715">
    <property type="entry name" value="LA"/>
    <property type="match status" value="1"/>
</dbReference>
<evidence type="ECO:0000259" key="8">
    <source>
        <dbReference type="PROSITE" id="PS50961"/>
    </source>
</evidence>
<proteinExistence type="inferred from homology"/>
<dbReference type="InterPro" id="IPR006630">
    <property type="entry name" value="La_HTH"/>
</dbReference>
<keyword evidence="3 6" id="KW-0694">RNA-binding</keyword>
<dbReference type="Pfam" id="PF10075">
    <property type="entry name" value="CSN8_PSD8_EIF3K"/>
    <property type="match status" value="1"/>
</dbReference>